<name>V4TY61_CITCL</name>
<dbReference type="Proteomes" id="UP000030687">
    <property type="component" value="Unassembled WGS sequence"/>
</dbReference>
<dbReference type="AlphaFoldDB" id="V4TY61"/>
<dbReference type="Gramene" id="ESR56645">
    <property type="protein sequence ID" value="ESR56645"/>
    <property type="gene ID" value="CICLE_v10024514mg"/>
</dbReference>
<keyword evidence="2" id="KW-1185">Reference proteome</keyword>
<dbReference type="Gene3D" id="3.40.50.720">
    <property type="entry name" value="NAD(P)-binding Rossmann-like Domain"/>
    <property type="match status" value="1"/>
</dbReference>
<reference evidence="1 2" key="1">
    <citation type="submission" date="2013-10" db="EMBL/GenBank/DDBJ databases">
        <authorList>
            <consortium name="International Citrus Genome Consortium"/>
            <person name="Jenkins J."/>
            <person name="Schmutz J."/>
            <person name="Prochnik S."/>
            <person name="Rokhsar D."/>
            <person name="Gmitter F."/>
            <person name="Ollitrault P."/>
            <person name="Machado M."/>
            <person name="Talon M."/>
            <person name="Wincker P."/>
            <person name="Jaillon O."/>
            <person name="Morgante M."/>
        </authorList>
    </citation>
    <scope>NUCLEOTIDE SEQUENCE</scope>
    <source>
        <strain evidence="2">cv. Clemenules</strain>
    </source>
</reference>
<dbReference type="SUPFAM" id="SSF51735">
    <property type="entry name" value="NAD(P)-binding Rossmann-fold domains"/>
    <property type="match status" value="1"/>
</dbReference>
<gene>
    <name evidence="1" type="ORF">CICLE_v10024514mg</name>
</gene>
<protein>
    <submittedName>
        <fullName evidence="1">Uncharacterized protein</fullName>
    </submittedName>
</protein>
<dbReference type="InParanoid" id="V4TY61"/>
<dbReference type="InterPro" id="IPR036291">
    <property type="entry name" value="NAD(P)-bd_dom_sf"/>
</dbReference>
<evidence type="ECO:0000313" key="1">
    <source>
        <dbReference type="EMBL" id="ESR56645.1"/>
    </source>
</evidence>
<evidence type="ECO:0000313" key="2">
    <source>
        <dbReference type="Proteomes" id="UP000030687"/>
    </source>
</evidence>
<sequence>MAASLPLDGRIAIITGASRGIGKAVAIHLHSL</sequence>
<proteinExistence type="predicted"/>
<accession>V4TY61</accession>
<dbReference type="KEGG" id="cic:CICLE_v10024514mg"/>
<dbReference type="STRING" id="85681.V4TY61"/>
<organism evidence="1 2">
    <name type="scientific">Citrus clementina</name>
    <name type="common">Clementine</name>
    <name type="synonym">Citrus deliciosa x Citrus sinensis</name>
    <dbReference type="NCBI Taxonomy" id="85681"/>
    <lineage>
        <taxon>Eukaryota</taxon>
        <taxon>Viridiplantae</taxon>
        <taxon>Streptophyta</taxon>
        <taxon>Embryophyta</taxon>
        <taxon>Tracheophyta</taxon>
        <taxon>Spermatophyta</taxon>
        <taxon>Magnoliopsida</taxon>
        <taxon>eudicotyledons</taxon>
        <taxon>Gunneridae</taxon>
        <taxon>Pentapetalae</taxon>
        <taxon>rosids</taxon>
        <taxon>malvids</taxon>
        <taxon>Sapindales</taxon>
        <taxon>Rutaceae</taxon>
        <taxon>Aurantioideae</taxon>
        <taxon>Citrus</taxon>
    </lineage>
</organism>
<dbReference type="EMBL" id="KI536661">
    <property type="protein sequence ID" value="ESR56645.1"/>
    <property type="molecule type" value="Genomic_DNA"/>
</dbReference>
<feature type="non-terminal residue" evidence="1">
    <location>
        <position position="32"/>
    </location>
</feature>